<keyword evidence="2" id="KW-0378">Hydrolase</keyword>
<name>A0A1E7WJM8_9BURK</name>
<comment type="caution">
    <text evidence="2">The sequence shown here is derived from an EMBL/GenBank/DDBJ whole genome shotgun (WGS) entry which is preliminary data.</text>
</comment>
<dbReference type="InterPro" id="IPR002716">
    <property type="entry name" value="PIN_dom"/>
</dbReference>
<protein>
    <submittedName>
        <fullName evidence="2">Ribonuclease VapC22</fullName>
        <ecNumber evidence="2">3.1.-.-</ecNumber>
    </submittedName>
</protein>
<dbReference type="InterPro" id="IPR029060">
    <property type="entry name" value="PIN-like_dom_sf"/>
</dbReference>
<dbReference type="InterPro" id="IPR052919">
    <property type="entry name" value="TA_system_RNase"/>
</dbReference>
<accession>A0A1E7WJM8</accession>
<dbReference type="GO" id="GO:0016787">
    <property type="term" value="F:hydrolase activity"/>
    <property type="evidence" value="ECO:0007669"/>
    <property type="project" value="UniProtKB-KW"/>
</dbReference>
<dbReference type="EC" id="3.1.-.-" evidence="2"/>
<dbReference type="InterPro" id="IPR041705">
    <property type="entry name" value="PIN_Sll0205"/>
</dbReference>
<evidence type="ECO:0000313" key="3">
    <source>
        <dbReference type="Proteomes" id="UP000175989"/>
    </source>
</evidence>
<dbReference type="EMBL" id="LROM01000090">
    <property type="protein sequence ID" value="OEZ98838.1"/>
    <property type="molecule type" value="Genomic_DNA"/>
</dbReference>
<gene>
    <name evidence="2" type="ORF">DUPY_30200</name>
</gene>
<dbReference type="SUPFAM" id="SSF88723">
    <property type="entry name" value="PIN domain-like"/>
    <property type="match status" value="1"/>
</dbReference>
<evidence type="ECO:0000259" key="1">
    <source>
        <dbReference type="Pfam" id="PF01850"/>
    </source>
</evidence>
<dbReference type="Proteomes" id="UP000175989">
    <property type="component" value="Unassembled WGS sequence"/>
</dbReference>
<dbReference type="Gene3D" id="3.40.50.1010">
    <property type="entry name" value="5'-nuclease"/>
    <property type="match status" value="1"/>
</dbReference>
<dbReference type="PANTHER" id="PTHR36173">
    <property type="entry name" value="RIBONUCLEASE VAPC16-RELATED"/>
    <property type="match status" value="1"/>
</dbReference>
<proteinExistence type="predicted"/>
<dbReference type="AlphaFoldDB" id="A0A1E7WJM8"/>
<dbReference type="CDD" id="cd09872">
    <property type="entry name" value="PIN_Sll0205-like"/>
    <property type="match status" value="1"/>
</dbReference>
<dbReference type="PANTHER" id="PTHR36173:SF1">
    <property type="entry name" value="RIBONUCLEASE VAPC22"/>
    <property type="match status" value="1"/>
</dbReference>
<reference evidence="3" key="1">
    <citation type="journal article" date="2016" name="Front. Microbiol.">
        <title>Molecular Keys to the Janthinobacterium and Duganella spp. Interaction with the Plant Pathogen Fusarium graminearum.</title>
        <authorList>
            <person name="Haack F.S."/>
            <person name="Poehlein A."/>
            <person name="Kroger C."/>
            <person name="Voigt C.A."/>
            <person name="Piepenbring M."/>
            <person name="Bode H.B."/>
            <person name="Daniel R."/>
            <person name="Schafer W."/>
            <person name="Streit W.R."/>
        </authorList>
    </citation>
    <scope>NUCLEOTIDE SEQUENCE [LARGE SCALE GENOMIC DNA]</scope>
    <source>
        <strain evidence="3">T54</strain>
    </source>
</reference>
<keyword evidence="3" id="KW-1185">Reference proteome</keyword>
<sequence>MIAVSSFSFWEIALLVKRNRLKLSCAAAKWIGVIEALDCTFSVPVDTNIAVASVELPAGFHQDPADRIIVATAITMNIPLVTVDQKIRAYPHVQTIW</sequence>
<feature type="domain" description="PIN" evidence="1">
    <location>
        <begin position="2"/>
        <end position="91"/>
    </location>
</feature>
<dbReference type="Pfam" id="PF01850">
    <property type="entry name" value="PIN"/>
    <property type="match status" value="1"/>
</dbReference>
<organism evidence="2 3">
    <name type="scientific">Duganella phyllosphaerae</name>
    <dbReference type="NCBI Taxonomy" id="762836"/>
    <lineage>
        <taxon>Bacteria</taxon>
        <taxon>Pseudomonadati</taxon>
        <taxon>Pseudomonadota</taxon>
        <taxon>Betaproteobacteria</taxon>
        <taxon>Burkholderiales</taxon>
        <taxon>Oxalobacteraceae</taxon>
        <taxon>Telluria group</taxon>
        <taxon>Duganella</taxon>
    </lineage>
</organism>
<evidence type="ECO:0000313" key="2">
    <source>
        <dbReference type="EMBL" id="OEZ98838.1"/>
    </source>
</evidence>